<dbReference type="PANTHER" id="PTHR46890">
    <property type="entry name" value="NON-LTR RETROLELEMENT REVERSE TRANSCRIPTASE-LIKE PROTEIN-RELATED"/>
    <property type="match status" value="1"/>
</dbReference>
<accession>A0A8J6D6G5</accession>
<evidence type="ECO:0000313" key="2">
    <source>
        <dbReference type="EMBL" id="KAG8496821.1"/>
    </source>
</evidence>
<dbReference type="AlphaFoldDB" id="A0A8J6D6G5"/>
<comment type="caution">
    <text evidence="2">The sequence shown here is derived from an EMBL/GenBank/DDBJ whole genome shotgun (WGS) entry which is preliminary data.</text>
</comment>
<dbReference type="PANTHER" id="PTHR46890:SF48">
    <property type="entry name" value="RNA-DIRECTED DNA POLYMERASE"/>
    <property type="match status" value="1"/>
</dbReference>
<name>A0A8J6D6G5_9ROSI</name>
<organism evidence="2 3">
    <name type="scientific">Gossypium anomalum</name>
    <dbReference type="NCBI Taxonomy" id="47600"/>
    <lineage>
        <taxon>Eukaryota</taxon>
        <taxon>Viridiplantae</taxon>
        <taxon>Streptophyta</taxon>
        <taxon>Embryophyta</taxon>
        <taxon>Tracheophyta</taxon>
        <taxon>Spermatophyta</taxon>
        <taxon>Magnoliopsida</taxon>
        <taxon>eudicotyledons</taxon>
        <taxon>Gunneridae</taxon>
        <taxon>Pentapetalae</taxon>
        <taxon>rosids</taxon>
        <taxon>malvids</taxon>
        <taxon>Malvales</taxon>
        <taxon>Malvaceae</taxon>
        <taxon>Malvoideae</taxon>
        <taxon>Gossypium</taxon>
    </lineage>
</organism>
<dbReference type="Pfam" id="PF00078">
    <property type="entry name" value="RVT_1"/>
    <property type="match status" value="1"/>
</dbReference>
<dbReference type="InterPro" id="IPR052343">
    <property type="entry name" value="Retrotransposon-Effector_Assoc"/>
</dbReference>
<sequence length="186" mass="21255">MAKILSRRLSEVIDGVVNDTQCAFVRAKQIFDGILVANKVIHSIKKRSSEDNNLILKLDFSKAYGYIRGFLDLVMFYMGFGKKWRNWIIECVSTARAAVLVNGSATNEFRLCRRLRQGDPLSPYLFILVTEALHLLLVKAEVAGLIYGIPNIIMDQIFSHLQFADEIILFLKAEEETVHNEKHILR</sequence>
<evidence type="ECO:0000259" key="1">
    <source>
        <dbReference type="Pfam" id="PF00078"/>
    </source>
</evidence>
<feature type="domain" description="Reverse transcriptase" evidence="1">
    <location>
        <begin position="2"/>
        <end position="179"/>
    </location>
</feature>
<protein>
    <recommendedName>
        <fullName evidence="1">Reverse transcriptase domain-containing protein</fullName>
    </recommendedName>
</protein>
<dbReference type="EMBL" id="JAHUZN010000004">
    <property type="protein sequence ID" value="KAG8496821.1"/>
    <property type="molecule type" value="Genomic_DNA"/>
</dbReference>
<reference evidence="2 3" key="1">
    <citation type="journal article" date="2021" name="bioRxiv">
        <title>The Gossypium anomalum genome as a resource for cotton improvement and evolutionary analysis of hybrid incompatibility.</title>
        <authorList>
            <person name="Grover C.E."/>
            <person name="Yuan D."/>
            <person name="Arick M.A."/>
            <person name="Miller E.R."/>
            <person name="Hu G."/>
            <person name="Peterson D.G."/>
            <person name="Wendel J.F."/>
            <person name="Udall J.A."/>
        </authorList>
    </citation>
    <scope>NUCLEOTIDE SEQUENCE [LARGE SCALE GENOMIC DNA]</scope>
    <source>
        <strain evidence="2">JFW-Udall</strain>
        <tissue evidence="2">Leaf</tissue>
    </source>
</reference>
<evidence type="ECO:0000313" key="3">
    <source>
        <dbReference type="Proteomes" id="UP000701853"/>
    </source>
</evidence>
<gene>
    <name evidence="2" type="ORF">CXB51_008038</name>
</gene>
<keyword evidence="3" id="KW-1185">Reference proteome</keyword>
<dbReference type="InterPro" id="IPR000477">
    <property type="entry name" value="RT_dom"/>
</dbReference>
<dbReference type="Proteomes" id="UP000701853">
    <property type="component" value="Chromosome 4"/>
</dbReference>
<dbReference type="OrthoDB" id="1000471at2759"/>
<proteinExistence type="predicted"/>